<name>A0AAW0ACX4_9AGAR</name>
<dbReference type="EMBL" id="JAWWNJ010000075">
    <property type="protein sequence ID" value="KAK7006694.1"/>
    <property type="molecule type" value="Genomic_DNA"/>
</dbReference>
<evidence type="ECO:0000313" key="4">
    <source>
        <dbReference type="Proteomes" id="UP001362999"/>
    </source>
</evidence>
<feature type="region of interest" description="Disordered" evidence="1">
    <location>
        <begin position="132"/>
        <end position="177"/>
    </location>
</feature>
<sequence length="278" mass="31531">MVADDPSTWVTHEESGMKVKGGDMPPAHPRGPGPDPRVVATLRQRAGPRGRGARQATGEDGNWGPVQRTLLEVGVTREPRRDDRMHSDRAAQIQTDDDDPEVARLQRGQQVRQRLKETSKLGDMANVTLSGETWGDMVTDADGSPPRMSPSRQLQAIQEDEDDFPTNPKLPGSTSRRTGMLHKYRTRLQSTTTKAADLEKLRTTCLLDFLRHWKHRGQTYSERGSKGALPYVVNIWPRFACDPEDEETYEKWCYARMILLGVLDIKRRLKRQEAFEDD</sequence>
<dbReference type="Proteomes" id="UP001362999">
    <property type="component" value="Unassembled WGS sequence"/>
</dbReference>
<comment type="caution">
    <text evidence="3">The sequence shown here is derived from an EMBL/GenBank/DDBJ whole genome shotgun (WGS) entry which is preliminary data.</text>
</comment>
<gene>
    <name evidence="2" type="ORF">R3P38DRAFT_3214045</name>
    <name evidence="3" type="ORF">R3P38DRAFT_3214048</name>
</gene>
<evidence type="ECO:0000313" key="2">
    <source>
        <dbReference type="EMBL" id="KAK7006690.1"/>
    </source>
</evidence>
<feature type="compositionally biased region" description="Basic and acidic residues" evidence="1">
    <location>
        <begin position="75"/>
        <end position="89"/>
    </location>
</feature>
<feature type="region of interest" description="Disordered" evidence="1">
    <location>
        <begin position="1"/>
        <end position="117"/>
    </location>
</feature>
<proteinExistence type="predicted"/>
<dbReference type="EMBL" id="JAWWNJ010000075">
    <property type="protein sequence ID" value="KAK7006690.1"/>
    <property type="molecule type" value="Genomic_DNA"/>
</dbReference>
<protein>
    <submittedName>
        <fullName evidence="3">Uncharacterized protein</fullName>
    </submittedName>
</protein>
<keyword evidence="4" id="KW-1185">Reference proteome</keyword>
<feature type="compositionally biased region" description="Basic and acidic residues" evidence="1">
    <location>
        <begin position="11"/>
        <end position="21"/>
    </location>
</feature>
<evidence type="ECO:0000256" key="1">
    <source>
        <dbReference type="SAM" id="MobiDB-lite"/>
    </source>
</evidence>
<evidence type="ECO:0000313" key="3">
    <source>
        <dbReference type="EMBL" id="KAK7006694.1"/>
    </source>
</evidence>
<dbReference type="AlphaFoldDB" id="A0AAW0ACX4"/>
<feature type="compositionally biased region" description="Pro residues" evidence="1">
    <location>
        <begin position="26"/>
        <end position="35"/>
    </location>
</feature>
<reference evidence="3 4" key="1">
    <citation type="journal article" date="2024" name="J Genomics">
        <title>Draft genome sequencing and assembly of Favolaschia claudopus CIRM-BRFM 2984 isolated from oak limbs.</title>
        <authorList>
            <person name="Navarro D."/>
            <person name="Drula E."/>
            <person name="Chaduli D."/>
            <person name="Cazenave R."/>
            <person name="Ahrendt S."/>
            <person name="Wang J."/>
            <person name="Lipzen A."/>
            <person name="Daum C."/>
            <person name="Barry K."/>
            <person name="Grigoriev I.V."/>
            <person name="Favel A."/>
            <person name="Rosso M.N."/>
            <person name="Martin F."/>
        </authorList>
    </citation>
    <scope>NUCLEOTIDE SEQUENCE [LARGE SCALE GENOMIC DNA]</scope>
    <source>
        <strain evidence="3 4">CIRM-BRFM 2984</strain>
    </source>
</reference>
<organism evidence="3 4">
    <name type="scientific">Favolaschia claudopus</name>
    <dbReference type="NCBI Taxonomy" id="2862362"/>
    <lineage>
        <taxon>Eukaryota</taxon>
        <taxon>Fungi</taxon>
        <taxon>Dikarya</taxon>
        <taxon>Basidiomycota</taxon>
        <taxon>Agaricomycotina</taxon>
        <taxon>Agaricomycetes</taxon>
        <taxon>Agaricomycetidae</taxon>
        <taxon>Agaricales</taxon>
        <taxon>Marasmiineae</taxon>
        <taxon>Mycenaceae</taxon>
        <taxon>Favolaschia</taxon>
    </lineage>
</organism>
<accession>A0AAW0ACX4</accession>